<dbReference type="HOGENOM" id="CLU_3205198_0_0_6"/>
<evidence type="ECO:0000313" key="1">
    <source>
        <dbReference type="EMBL" id="EFE93613.1"/>
    </source>
</evidence>
<reference evidence="1 2" key="1">
    <citation type="submission" date="2010-01" db="EMBL/GenBank/DDBJ databases">
        <authorList>
            <person name="Muzny D."/>
            <person name="Qin X."/>
            <person name="Deng J."/>
            <person name="Jiang H."/>
            <person name="Liu Y."/>
            <person name="Qu J."/>
            <person name="Song X.-Z."/>
            <person name="Zhang L."/>
            <person name="Thornton R."/>
            <person name="Coyle M."/>
            <person name="Francisco L."/>
            <person name="Jackson L."/>
            <person name="Javaid M."/>
            <person name="Korchina V."/>
            <person name="Kovar C."/>
            <person name="Mata R."/>
            <person name="Mathew T."/>
            <person name="Ngo R."/>
            <person name="Nguyen L."/>
            <person name="Nguyen N."/>
            <person name="Okwuonu G."/>
            <person name="Ongeri F."/>
            <person name="Pham C."/>
            <person name="Simmons D."/>
            <person name="Wilczek-Boney K."/>
            <person name="Hale W."/>
            <person name="Jakkamsetti A."/>
            <person name="Pham P."/>
            <person name="Ruth R."/>
            <person name="San Lucas F."/>
            <person name="Warren J."/>
            <person name="Zhang J."/>
            <person name="Zhao Z."/>
            <person name="Zhou C."/>
            <person name="Zhu D."/>
            <person name="Lee S."/>
            <person name="Bess C."/>
            <person name="Blankenburg K."/>
            <person name="Forbes L."/>
            <person name="Fu Q."/>
            <person name="Gubbala S."/>
            <person name="Hirani K."/>
            <person name="Jayaseelan J.C."/>
            <person name="Lara F."/>
            <person name="Munidasa M."/>
            <person name="Palculict T."/>
            <person name="Patil S."/>
            <person name="Pu L.-L."/>
            <person name="Saada N."/>
            <person name="Tang L."/>
            <person name="Weissenberger G."/>
            <person name="Zhu Y."/>
            <person name="Hemphill L."/>
            <person name="Shang Y."/>
            <person name="Youmans B."/>
            <person name="Ayvaz T."/>
            <person name="Ross M."/>
            <person name="Santibanez J."/>
            <person name="Aqrawi P."/>
            <person name="Gross S."/>
            <person name="Joshi V."/>
            <person name="Fowler G."/>
            <person name="Nazareth L."/>
            <person name="Reid J."/>
            <person name="Worley K."/>
            <person name="Petrosino J."/>
            <person name="Highlander S."/>
            <person name="Gibbs R."/>
        </authorList>
    </citation>
    <scope>NUCLEOTIDE SEQUENCE [LARGE SCALE GENOMIC DNA]</scope>
    <source>
        <strain evidence="1 2">DSM 4582</strain>
    </source>
</reference>
<protein>
    <submittedName>
        <fullName evidence="1">Uncharacterized protein</fullName>
    </submittedName>
</protein>
<comment type="caution">
    <text evidence="1">The sequence shown here is derived from an EMBL/GenBank/DDBJ whole genome shotgun (WGS) entry which is preliminary data.</text>
</comment>
<dbReference type="AlphaFoldDB" id="D4E8J7"/>
<name>D4E8J7_SEROD</name>
<dbReference type="Proteomes" id="UP000005723">
    <property type="component" value="Unassembled WGS sequence"/>
</dbReference>
<organism evidence="1 2">
    <name type="scientific">Serratia odorifera DSM 4582</name>
    <dbReference type="NCBI Taxonomy" id="667129"/>
    <lineage>
        <taxon>Bacteria</taxon>
        <taxon>Pseudomonadati</taxon>
        <taxon>Pseudomonadota</taxon>
        <taxon>Gammaproteobacteria</taxon>
        <taxon>Enterobacterales</taxon>
        <taxon>Yersiniaceae</taxon>
        <taxon>Serratia</taxon>
    </lineage>
</organism>
<dbReference type="EMBL" id="ADBY01000058">
    <property type="protein sequence ID" value="EFE93613.1"/>
    <property type="molecule type" value="Genomic_DNA"/>
</dbReference>
<sequence>MSNVFLSSKQDWLEVYSKEDNSAGLKIMFDGIKNNFDIIKNPFKR</sequence>
<accession>D4E8J7</accession>
<proteinExistence type="predicted"/>
<gene>
    <name evidence="1" type="ORF">HMPREF0758_4497</name>
</gene>
<keyword evidence="2" id="KW-1185">Reference proteome</keyword>
<evidence type="ECO:0000313" key="2">
    <source>
        <dbReference type="Proteomes" id="UP000005723"/>
    </source>
</evidence>